<dbReference type="PATRIC" id="fig|997350.3.peg.1285"/>
<dbReference type="SUPFAM" id="SSF69572">
    <property type="entry name" value="Activating enzymes of the ubiquitin-like proteins"/>
    <property type="match status" value="1"/>
</dbReference>
<comment type="caution">
    <text evidence="2">The sequence shown here is derived from an EMBL/GenBank/DDBJ whole genome shotgun (WGS) entry which is preliminary data.</text>
</comment>
<proteinExistence type="predicted"/>
<dbReference type="EMBL" id="AGBB01000127">
    <property type="protein sequence ID" value="EGY79555.1"/>
    <property type="molecule type" value="Genomic_DNA"/>
</dbReference>
<name>G4D4K8_9FIRM</name>
<dbReference type="Proteomes" id="UP000003422">
    <property type="component" value="Unassembled WGS sequence"/>
</dbReference>
<dbReference type="PANTHER" id="PTHR43267:SF1">
    <property type="entry name" value="TRNA THREONYLCARBAMOYLADENOSINE DEHYDRATASE"/>
    <property type="match status" value="1"/>
</dbReference>
<feature type="domain" description="THIF-type NAD/FAD binding fold" evidence="1">
    <location>
        <begin position="6"/>
        <end position="158"/>
    </location>
</feature>
<dbReference type="GO" id="GO:0061504">
    <property type="term" value="P:cyclic threonylcarbamoyladenosine biosynthetic process"/>
    <property type="evidence" value="ECO:0007669"/>
    <property type="project" value="TreeGrafter"/>
</dbReference>
<dbReference type="STRING" id="997350.HMPREF9129_1338"/>
<reference evidence="2 3" key="1">
    <citation type="submission" date="2011-06" db="EMBL/GenBank/DDBJ databases">
        <authorList>
            <person name="Muzny D."/>
            <person name="Qin X."/>
            <person name="Deng J."/>
            <person name="Jiang H."/>
            <person name="Liu Y."/>
            <person name="Qu J."/>
            <person name="Song X.-Z."/>
            <person name="Zhang L."/>
            <person name="Thornton R."/>
            <person name="Coyle M."/>
            <person name="Francisco L."/>
            <person name="Jackson L."/>
            <person name="Javaid M."/>
            <person name="Korchina V."/>
            <person name="Kovar C."/>
            <person name="Mata R."/>
            <person name="Mathew T."/>
            <person name="Ngo R."/>
            <person name="Nguyen L."/>
            <person name="Nguyen N."/>
            <person name="Okwuonu G."/>
            <person name="Ongeri F."/>
            <person name="Pham C."/>
            <person name="Simmons D."/>
            <person name="Wilczek-Boney K."/>
            <person name="Hale W."/>
            <person name="Jakkamsetti A."/>
            <person name="Pham P."/>
            <person name="Ruth R."/>
            <person name="San Lucas F."/>
            <person name="Warren J."/>
            <person name="Zhang J."/>
            <person name="Zhao Z."/>
            <person name="Zhou C."/>
            <person name="Zhu D."/>
            <person name="Lee S."/>
            <person name="Bess C."/>
            <person name="Blankenburg K."/>
            <person name="Forbes L."/>
            <person name="Fu Q."/>
            <person name="Gubbala S."/>
            <person name="Hirani K."/>
            <person name="Jayaseelan J.C."/>
            <person name="Lara F."/>
            <person name="Munidasa M."/>
            <person name="Palculict T."/>
            <person name="Patil S."/>
            <person name="Pu L.-L."/>
            <person name="Saada N."/>
            <person name="Tang L."/>
            <person name="Weissenberger G."/>
            <person name="Zhu Y."/>
            <person name="Hemphill L."/>
            <person name="Shang Y."/>
            <person name="Youmans B."/>
            <person name="Ayvaz T."/>
            <person name="Ross M."/>
            <person name="Santibanez J."/>
            <person name="Aqrawi P."/>
            <person name="Gross S."/>
            <person name="Joshi V."/>
            <person name="Fowler G."/>
            <person name="Nazareth L."/>
            <person name="Reid J."/>
            <person name="Worley K."/>
            <person name="Petrosino J."/>
            <person name="Highlander S."/>
            <person name="Gibbs R."/>
        </authorList>
    </citation>
    <scope>NUCLEOTIDE SEQUENCE [LARGE SCALE GENOMIC DNA]</scope>
    <source>
        <strain evidence="2 3">ATCC 29427</strain>
    </source>
</reference>
<dbReference type="RefSeq" id="WP_004821891.1">
    <property type="nucleotide sequence ID" value="NZ_JH165063.1"/>
</dbReference>
<accession>G4D4K8</accession>
<dbReference type="InterPro" id="IPR045886">
    <property type="entry name" value="ThiF/MoeB/HesA"/>
</dbReference>
<dbReference type="InterPro" id="IPR035985">
    <property type="entry name" value="Ubiquitin-activating_enz"/>
</dbReference>
<dbReference type="GO" id="GO:0008641">
    <property type="term" value="F:ubiquitin-like modifier activating enzyme activity"/>
    <property type="evidence" value="ECO:0007669"/>
    <property type="project" value="InterPro"/>
</dbReference>
<evidence type="ECO:0000259" key="1">
    <source>
        <dbReference type="Pfam" id="PF00899"/>
    </source>
</evidence>
<gene>
    <name evidence="2" type="primary">yrvM</name>
    <name evidence="2" type="ORF">HMPREF9129_1338</name>
</gene>
<evidence type="ECO:0000313" key="2">
    <source>
        <dbReference type="EMBL" id="EGY79555.1"/>
    </source>
</evidence>
<keyword evidence="3" id="KW-1185">Reference proteome</keyword>
<dbReference type="Gene3D" id="3.40.50.720">
    <property type="entry name" value="NAD(P)-binding Rossmann-like Domain"/>
    <property type="match status" value="1"/>
</dbReference>
<protein>
    <submittedName>
        <fullName evidence="2">HesA/MoeB/ThiF family protein</fullName>
    </submittedName>
</protein>
<organism evidence="2 3">
    <name type="scientific">Peptoniphilus indolicus ATCC 29427</name>
    <dbReference type="NCBI Taxonomy" id="997350"/>
    <lineage>
        <taxon>Bacteria</taxon>
        <taxon>Bacillati</taxon>
        <taxon>Bacillota</taxon>
        <taxon>Tissierellia</taxon>
        <taxon>Tissierellales</taxon>
        <taxon>Peptoniphilaceae</taxon>
        <taxon>Peptoniphilus</taxon>
    </lineage>
</organism>
<dbReference type="PANTHER" id="PTHR43267">
    <property type="entry name" value="TRNA THREONYLCARBAMOYLADENOSINE DEHYDRATASE"/>
    <property type="match status" value="1"/>
</dbReference>
<dbReference type="HOGENOM" id="CLU_013325_4_1_9"/>
<dbReference type="InterPro" id="IPR000594">
    <property type="entry name" value="ThiF_NAD_FAD-bd"/>
</dbReference>
<dbReference type="AlphaFoldDB" id="G4D4K8"/>
<dbReference type="Pfam" id="PF00899">
    <property type="entry name" value="ThiF"/>
    <property type="match status" value="1"/>
</dbReference>
<dbReference type="GO" id="GO:0061503">
    <property type="term" value="F:tRNA threonylcarbamoyladenosine dehydratase"/>
    <property type="evidence" value="ECO:0007669"/>
    <property type="project" value="TreeGrafter"/>
</dbReference>
<sequence>MSFLQRSEMIIGKENIGKLKNSKVLVFGVGGVGGSLVESLTRAGIGQIDIVDRDVFDITNLNRQVMATLDSVGNSKVEETKKRLLSINSDLICNSFFKELNENTIDEFDLESYTYIADAIDSVSSKVLLAKTCEDRKIKLISSMGAGNRLDPTKFMISDISKTHSDPLAKVMRKKLKEAGVKNLNVFSLQSCQQNLYIMWKRVQHQVQCPLYHRCVVWLWRRKLLEKL</sequence>
<dbReference type="eggNOG" id="COG1179">
    <property type="taxonomic scope" value="Bacteria"/>
</dbReference>
<evidence type="ECO:0000313" key="3">
    <source>
        <dbReference type="Proteomes" id="UP000003422"/>
    </source>
</evidence>